<comment type="function">
    <text evidence="4">DNA-dependent RNA polymerase (RNAP) catalyzes the transcription of DNA into RNA using the four ribonucleoside triphosphates as substrates.</text>
</comment>
<dbReference type="RefSeq" id="WP_176788475.1">
    <property type="nucleotide sequence ID" value="NZ_JABXWR010000001.1"/>
</dbReference>
<dbReference type="EC" id="2.7.7.6" evidence="4"/>
<dbReference type="InterPro" id="IPR036603">
    <property type="entry name" value="RBP11-like"/>
</dbReference>
<dbReference type="CDD" id="cd06927">
    <property type="entry name" value="RNAP_L"/>
    <property type="match status" value="1"/>
</dbReference>
<accession>A0A7K4HNF8</accession>
<keyword evidence="4" id="KW-0548">Nucleotidyltransferase</keyword>
<proteinExistence type="inferred from homology"/>
<dbReference type="AlphaFoldDB" id="A0A7K4HNF8"/>
<keyword evidence="1 4" id="KW-0240">DNA-directed RNA polymerase</keyword>
<dbReference type="GO" id="GO:0046983">
    <property type="term" value="F:protein dimerization activity"/>
    <property type="evidence" value="ECO:0007669"/>
    <property type="project" value="InterPro"/>
</dbReference>
<dbReference type="Pfam" id="PF13656">
    <property type="entry name" value="RNA_pol_L_2"/>
    <property type="match status" value="1"/>
</dbReference>
<keyword evidence="2 4" id="KW-0963">Cytoplasm</keyword>
<evidence type="ECO:0000256" key="4">
    <source>
        <dbReference type="HAMAP-Rule" id="MF_00261"/>
    </source>
</evidence>
<evidence type="ECO:0000256" key="3">
    <source>
        <dbReference type="ARBA" id="ARBA00023163"/>
    </source>
</evidence>
<dbReference type="HAMAP" id="MF_00261">
    <property type="entry name" value="RNApol_arch_Rpo11"/>
    <property type="match status" value="1"/>
</dbReference>
<evidence type="ECO:0000259" key="5">
    <source>
        <dbReference type="Pfam" id="PF13656"/>
    </source>
</evidence>
<comment type="similarity">
    <text evidence="4">Belongs to the archaeal Rpo11/eukaryotic RPB11/RPC19 RNA polymerase subunit family.</text>
</comment>
<dbReference type="InterPro" id="IPR022905">
    <property type="entry name" value="Rpo11-like"/>
</dbReference>
<comment type="caution">
    <text evidence="6">The sequence shown here is derived from an EMBL/GenBank/DDBJ whole genome shotgun (WGS) entry which is preliminary data.</text>
</comment>
<protein>
    <recommendedName>
        <fullName evidence="4">DNA-directed RNA polymerase subunit Rpo11</fullName>
        <ecNumber evidence="4">2.7.7.6</ecNumber>
    </recommendedName>
    <alternativeName>
        <fullName evidence="4">DNA-directed RNA polymerase subunit L</fullName>
    </alternativeName>
</protein>
<keyword evidence="4" id="KW-0808">Transferase</keyword>
<evidence type="ECO:0000256" key="1">
    <source>
        <dbReference type="ARBA" id="ARBA00022478"/>
    </source>
</evidence>
<dbReference type="InterPro" id="IPR009025">
    <property type="entry name" value="RBP11-like_dimer"/>
</dbReference>
<keyword evidence="7" id="KW-1185">Reference proteome</keyword>
<sequence>MDIKILEREGDKVRMVLKGQGHTFMNALTEEILSDPAVDVAKYVIKFQFSDPELLVTTKGEKDPFLVIREACARITAQCDDLIEQVRAAKTA</sequence>
<evidence type="ECO:0000256" key="2">
    <source>
        <dbReference type="ARBA" id="ARBA00022490"/>
    </source>
</evidence>
<evidence type="ECO:0000313" key="7">
    <source>
        <dbReference type="Proteomes" id="UP000570823"/>
    </source>
</evidence>
<organism evidence="6 7">
    <name type="scientific">Methanofollis tationis</name>
    <dbReference type="NCBI Taxonomy" id="81417"/>
    <lineage>
        <taxon>Archaea</taxon>
        <taxon>Methanobacteriati</taxon>
        <taxon>Methanobacteriota</taxon>
        <taxon>Stenosarchaea group</taxon>
        <taxon>Methanomicrobia</taxon>
        <taxon>Methanomicrobiales</taxon>
        <taxon>Methanomicrobiaceae</taxon>
        <taxon>Methanofollis</taxon>
    </lineage>
</organism>
<reference evidence="6 7" key="1">
    <citation type="submission" date="2020-06" db="EMBL/GenBank/DDBJ databases">
        <title>Methanofollis fontis sp. nov., a methanogen isolated from marine sediments near a cold seep at Four-Way Closure Ridge offshore southwestern Taiwan.</title>
        <authorList>
            <person name="Chen S.-C."/>
            <person name="Teng N.-H."/>
            <person name="Lin Y.-S."/>
            <person name="Lai M.-C."/>
            <person name="Chen H.-H."/>
            <person name="Wang C.-C."/>
        </authorList>
    </citation>
    <scope>NUCLEOTIDE SEQUENCE [LARGE SCALE GENOMIC DNA]</scope>
    <source>
        <strain evidence="6 7">DSM 2702</strain>
    </source>
</reference>
<comment type="catalytic activity">
    <reaction evidence="4">
        <text>RNA(n) + a ribonucleoside 5'-triphosphate = RNA(n+1) + diphosphate</text>
        <dbReference type="Rhea" id="RHEA:21248"/>
        <dbReference type="Rhea" id="RHEA-COMP:14527"/>
        <dbReference type="Rhea" id="RHEA-COMP:17342"/>
        <dbReference type="ChEBI" id="CHEBI:33019"/>
        <dbReference type="ChEBI" id="CHEBI:61557"/>
        <dbReference type="ChEBI" id="CHEBI:140395"/>
        <dbReference type="EC" id="2.7.7.6"/>
    </reaction>
</comment>
<gene>
    <name evidence="4" type="primary">rpo11</name>
    <name evidence="4" type="synonym">rpoL</name>
    <name evidence="6" type="ORF">HWN36_05710</name>
</gene>
<dbReference type="EMBL" id="JABXWR010000001">
    <property type="protein sequence ID" value="NVO66815.1"/>
    <property type="molecule type" value="Genomic_DNA"/>
</dbReference>
<evidence type="ECO:0000313" key="6">
    <source>
        <dbReference type="EMBL" id="NVO66815.1"/>
    </source>
</evidence>
<name>A0A7K4HNF8_9EURY</name>
<dbReference type="Proteomes" id="UP000570823">
    <property type="component" value="Unassembled WGS sequence"/>
</dbReference>
<dbReference type="SUPFAM" id="SSF55257">
    <property type="entry name" value="RBP11-like subunits of RNA polymerase"/>
    <property type="match status" value="1"/>
</dbReference>
<comment type="subcellular location">
    <subcellularLocation>
        <location evidence="4">Cytoplasm</location>
    </subcellularLocation>
</comment>
<dbReference type="GO" id="GO:0005737">
    <property type="term" value="C:cytoplasm"/>
    <property type="evidence" value="ECO:0007669"/>
    <property type="project" value="UniProtKB-SubCell"/>
</dbReference>
<dbReference type="Gene3D" id="3.30.1360.10">
    <property type="entry name" value="RNA polymerase, RBP11-like subunit"/>
    <property type="match status" value="1"/>
</dbReference>
<comment type="subunit">
    <text evidence="4">Part of the RNA polymerase complex.</text>
</comment>
<dbReference type="GO" id="GO:0006351">
    <property type="term" value="P:DNA-templated transcription"/>
    <property type="evidence" value="ECO:0007669"/>
    <property type="project" value="UniProtKB-UniRule"/>
</dbReference>
<keyword evidence="3 4" id="KW-0804">Transcription</keyword>
<dbReference type="OrthoDB" id="24205at2157"/>
<feature type="domain" description="DNA-directed RNA polymerase RBP11-like dimerisation" evidence="5">
    <location>
        <begin position="13"/>
        <end position="84"/>
    </location>
</feature>
<dbReference type="NCBIfam" id="NF002239">
    <property type="entry name" value="PRK01146.2-3"/>
    <property type="match status" value="1"/>
</dbReference>
<dbReference type="GO" id="GO:0000428">
    <property type="term" value="C:DNA-directed RNA polymerase complex"/>
    <property type="evidence" value="ECO:0007669"/>
    <property type="project" value="UniProtKB-KW"/>
</dbReference>
<dbReference type="GO" id="GO:0003899">
    <property type="term" value="F:DNA-directed RNA polymerase activity"/>
    <property type="evidence" value="ECO:0007669"/>
    <property type="project" value="UniProtKB-UniRule"/>
</dbReference>